<accession>A0A225DEJ2</accession>
<comment type="caution">
    <text evidence="2">The sequence shown here is derived from an EMBL/GenBank/DDBJ whole genome shotgun (WGS) entry which is preliminary data.</text>
</comment>
<sequence>MGLGNVVRVYPDVIGRLESQARMKNGNPGRNTGERETPSRGNEVR</sequence>
<keyword evidence="3" id="KW-1185">Reference proteome</keyword>
<dbReference type="EMBL" id="NIDE01000009">
    <property type="protein sequence ID" value="OWK39872.1"/>
    <property type="molecule type" value="Genomic_DNA"/>
</dbReference>
<evidence type="ECO:0000313" key="3">
    <source>
        <dbReference type="Proteomes" id="UP000214646"/>
    </source>
</evidence>
<organism evidence="2 3">
    <name type="scientific">Fimbriiglobus ruber</name>
    <dbReference type="NCBI Taxonomy" id="1908690"/>
    <lineage>
        <taxon>Bacteria</taxon>
        <taxon>Pseudomonadati</taxon>
        <taxon>Planctomycetota</taxon>
        <taxon>Planctomycetia</taxon>
        <taxon>Gemmatales</taxon>
        <taxon>Gemmataceae</taxon>
        <taxon>Fimbriiglobus</taxon>
    </lineage>
</organism>
<protein>
    <submittedName>
        <fullName evidence="2">Uncharacterized protein</fullName>
    </submittedName>
</protein>
<feature type="region of interest" description="Disordered" evidence="1">
    <location>
        <begin position="18"/>
        <end position="45"/>
    </location>
</feature>
<reference evidence="3" key="1">
    <citation type="submission" date="2017-06" db="EMBL/GenBank/DDBJ databases">
        <title>Genome analysis of Fimbriiglobus ruber SP5, the first member of the order Planctomycetales with confirmed chitinolytic capability.</title>
        <authorList>
            <person name="Ravin N.V."/>
            <person name="Rakitin A.L."/>
            <person name="Ivanova A.A."/>
            <person name="Beletsky A.V."/>
            <person name="Kulichevskaya I.S."/>
            <person name="Mardanov A.V."/>
            <person name="Dedysh S.N."/>
        </authorList>
    </citation>
    <scope>NUCLEOTIDE SEQUENCE [LARGE SCALE GENOMIC DNA]</scope>
    <source>
        <strain evidence="3">SP5</strain>
    </source>
</reference>
<dbReference type="AlphaFoldDB" id="A0A225DEJ2"/>
<feature type="compositionally biased region" description="Basic and acidic residues" evidence="1">
    <location>
        <begin position="32"/>
        <end position="45"/>
    </location>
</feature>
<dbReference type="Proteomes" id="UP000214646">
    <property type="component" value="Unassembled WGS sequence"/>
</dbReference>
<proteinExistence type="predicted"/>
<evidence type="ECO:0000313" key="2">
    <source>
        <dbReference type="EMBL" id="OWK39872.1"/>
    </source>
</evidence>
<gene>
    <name evidence="2" type="ORF">FRUB_05762</name>
</gene>
<name>A0A225DEJ2_9BACT</name>
<evidence type="ECO:0000256" key="1">
    <source>
        <dbReference type="SAM" id="MobiDB-lite"/>
    </source>
</evidence>